<organism evidence="2 3">
    <name type="scientific">Punica granatum</name>
    <name type="common">Pomegranate</name>
    <dbReference type="NCBI Taxonomy" id="22663"/>
    <lineage>
        <taxon>Eukaryota</taxon>
        <taxon>Viridiplantae</taxon>
        <taxon>Streptophyta</taxon>
        <taxon>Embryophyta</taxon>
        <taxon>Tracheophyta</taxon>
        <taxon>Spermatophyta</taxon>
        <taxon>Magnoliopsida</taxon>
        <taxon>eudicotyledons</taxon>
        <taxon>Gunneridae</taxon>
        <taxon>Pentapetalae</taxon>
        <taxon>rosids</taxon>
        <taxon>malvids</taxon>
        <taxon>Myrtales</taxon>
        <taxon>Lythraceae</taxon>
        <taxon>Punica</taxon>
    </lineage>
</organism>
<dbReference type="AlphaFoldDB" id="A0A2I0J1C8"/>
<evidence type="ECO:0000313" key="2">
    <source>
        <dbReference type="EMBL" id="PKI50022.1"/>
    </source>
</evidence>
<feature type="compositionally biased region" description="Acidic residues" evidence="1">
    <location>
        <begin position="60"/>
        <end position="87"/>
    </location>
</feature>
<evidence type="ECO:0008006" key="4">
    <source>
        <dbReference type="Google" id="ProtNLM"/>
    </source>
</evidence>
<reference evidence="2 3" key="1">
    <citation type="submission" date="2017-11" db="EMBL/GenBank/DDBJ databases">
        <title>De-novo sequencing of pomegranate (Punica granatum L.) genome.</title>
        <authorList>
            <person name="Akparov Z."/>
            <person name="Amiraslanov A."/>
            <person name="Hajiyeva S."/>
            <person name="Abbasov M."/>
            <person name="Kaur K."/>
            <person name="Hamwieh A."/>
            <person name="Solovyev V."/>
            <person name="Salamov A."/>
            <person name="Braich B."/>
            <person name="Kosarev P."/>
            <person name="Mahmoud A."/>
            <person name="Hajiyev E."/>
            <person name="Babayeva S."/>
            <person name="Izzatullayeva V."/>
            <person name="Mammadov A."/>
            <person name="Mammadov A."/>
            <person name="Sharifova S."/>
            <person name="Ojaghi J."/>
            <person name="Eynullazada K."/>
            <person name="Bayramov B."/>
            <person name="Abdulazimova A."/>
            <person name="Shahmuradov I."/>
        </authorList>
    </citation>
    <scope>NUCLEOTIDE SEQUENCE [LARGE SCALE GENOMIC DNA]</scope>
    <source>
        <strain evidence="3">cv. AG2017</strain>
        <tissue evidence="2">Leaf</tissue>
    </source>
</reference>
<sequence>MWYLLPKSSLDAGLVHMNTDPEVMPMAEVGLKYGIVTMCTEANRMEDGGDDGMEAGVAGDGDEDDTDDDVWEVEDGEKDETEIDDSELGGYEGVSDGENKELTDVRENRGSTFELVLDKDGPDCAARFKRLYGLEKAVKTLLPHVEHRVCARHVYANWKKKHNGVALKHLFWRFCHAYYDVEQARKIMKKGMDEHVVQEAMNEHVDIPSTGEQASPSELEAKQPTIEQQIFKELNVAQKGVGVLYGDSGFYGSR</sequence>
<accession>A0A2I0J1C8</accession>
<protein>
    <recommendedName>
        <fullName evidence="4">Transposase MuDR plant domain-containing protein</fullName>
    </recommendedName>
</protein>
<feature type="region of interest" description="Disordered" evidence="1">
    <location>
        <begin position="44"/>
        <end position="102"/>
    </location>
</feature>
<dbReference type="Proteomes" id="UP000233551">
    <property type="component" value="Unassembled WGS sequence"/>
</dbReference>
<keyword evidence="3" id="KW-1185">Reference proteome</keyword>
<dbReference type="EMBL" id="PGOL01002158">
    <property type="protein sequence ID" value="PKI50022.1"/>
    <property type="molecule type" value="Genomic_DNA"/>
</dbReference>
<comment type="caution">
    <text evidence="2">The sequence shown here is derived from an EMBL/GenBank/DDBJ whole genome shotgun (WGS) entry which is preliminary data.</text>
</comment>
<proteinExistence type="predicted"/>
<evidence type="ECO:0000313" key="3">
    <source>
        <dbReference type="Proteomes" id="UP000233551"/>
    </source>
</evidence>
<evidence type="ECO:0000256" key="1">
    <source>
        <dbReference type="SAM" id="MobiDB-lite"/>
    </source>
</evidence>
<name>A0A2I0J1C8_PUNGR</name>
<gene>
    <name evidence="2" type="ORF">CRG98_029582</name>
</gene>